<dbReference type="InterPro" id="IPR005101">
    <property type="entry name" value="Cryptochr/Photolyase_FAD-bd"/>
</dbReference>
<protein>
    <submittedName>
        <fullName evidence="9">Deoxyribodipyrimidine photolyase</fullName>
    </submittedName>
</protein>
<evidence type="ECO:0000313" key="10">
    <source>
        <dbReference type="Proteomes" id="UP000182063"/>
    </source>
</evidence>
<evidence type="ECO:0000256" key="1">
    <source>
        <dbReference type="ARBA" id="ARBA00001932"/>
    </source>
</evidence>
<keyword evidence="4 7" id="KW-0157">Chromophore</keyword>
<organism evidence="9 10">
    <name type="scientific">Tardibacter chloracetimidivorans</name>
    <dbReference type="NCBI Taxonomy" id="1921510"/>
    <lineage>
        <taxon>Bacteria</taxon>
        <taxon>Pseudomonadati</taxon>
        <taxon>Pseudomonadota</taxon>
        <taxon>Alphaproteobacteria</taxon>
        <taxon>Sphingomonadales</taxon>
        <taxon>Sphingomonadaceae</taxon>
        <taxon>Tardibacter</taxon>
    </lineage>
</organism>
<feature type="domain" description="Photolyase/cryptochrome alpha/beta" evidence="8">
    <location>
        <begin position="3"/>
        <end position="126"/>
    </location>
</feature>
<dbReference type="Gene3D" id="3.40.50.620">
    <property type="entry name" value="HUPs"/>
    <property type="match status" value="1"/>
</dbReference>
<dbReference type="InterPro" id="IPR036134">
    <property type="entry name" value="Crypto/Photolyase_FAD-like_sf"/>
</dbReference>
<evidence type="ECO:0000256" key="5">
    <source>
        <dbReference type="PIRSR" id="PIRSR602081-1"/>
    </source>
</evidence>
<keyword evidence="3 5" id="KW-0274">FAD</keyword>
<feature type="binding site" evidence="5">
    <location>
        <begin position="367"/>
        <end position="369"/>
    </location>
    <ligand>
        <name>FAD</name>
        <dbReference type="ChEBI" id="CHEBI:57692"/>
    </ligand>
</feature>
<dbReference type="GO" id="GO:0071949">
    <property type="term" value="F:FAD binding"/>
    <property type="evidence" value="ECO:0007669"/>
    <property type="project" value="TreeGrafter"/>
</dbReference>
<dbReference type="InterPro" id="IPR018394">
    <property type="entry name" value="DNA_photolyase_1_CS_C"/>
</dbReference>
<dbReference type="PANTHER" id="PTHR11455:SF9">
    <property type="entry name" value="CRYPTOCHROME CIRCADIAN CLOCK 5 ISOFORM X1"/>
    <property type="match status" value="1"/>
</dbReference>
<feature type="site" description="Electron transfer via tryptophanyl radical" evidence="6">
    <location>
        <position position="377"/>
    </location>
</feature>
<dbReference type="PANTHER" id="PTHR11455">
    <property type="entry name" value="CRYPTOCHROME"/>
    <property type="match status" value="1"/>
</dbReference>
<evidence type="ECO:0000256" key="3">
    <source>
        <dbReference type="ARBA" id="ARBA00022827"/>
    </source>
</evidence>
<name>A0A1L3ZYI0_9SPHN</name>
<evidence type="ECO:0000256" key="2">
    <source>
        <dbReference type="ARBA" id="ARBA00022630"/>
    </source>
</evidence>
<dbReference type="AlphaFoldDB" id="A0A1L3ZYI0"/>
<feature type="binding site" evidence="5">
    <location>
        <begin position="230"/>
        <end position="234"/>
    </location>
    <ligand>
        <name>FAD</name>
        <dbReference type="ChEBI" id="CHEBI:57692"/>
    </ligand>
</feature>
<dbReference type="GO" id="GO:0006139">
    <property type="term" value="P:nucleobase-containing compound metabolic process"/>
    <property type="evidence" value="ECO:0007669"/>
    <property type="project" value="UniProtKB-ARBA"/>
</dbReference>
<dbReference type="GO" id="GO:0009416">
    <property type="term" value="P:response to light stimulus"/>
    <property type="evidence" value="ECO:0007669"/>
    <property type="project" value="TreeGrafter"/>
</dbReference>
<gene>
    <name evidence="9" type="ORF">BSL82_16505</name>
</gene>
<dbReference type="STRING" id="1921510.BSL82_16505"/>
<comment type="cofactor">
    <cofactor evidence="1">
        <name>(6R)-5,10-methylene-5,6,7,8-tetrahydrofolate</name>
        <dbReference type="ChEBI" id="CHEBI:15636"/>
    </cofactor>
</comment>
<dbReference type="PROSITE" id="PS51645">
    <property type="entry name" value="PHR_CRY_ALPHA_BETA"/>
    <property type="match status" value="1"/>
</dbReference>
<dbReference type="PRINTS" id="PR00147">
    <property type="entry name" value="DNAPHOTLYASE"/>
</dbReference>
<keyword evidence="2 5" id="KW-0285">Flavoprotein</keyword>
<keyword evidence="10" id="KW-1185">Reference proteome</keyword>
<dbReference type="Pfam" id="PF03441">
    <property type="entry name" value="FAD_binding_7"/>
    <property type="match status" value="1"/>
</dbReference>
<dbReference type="KEGG" id="sphj:BSL82_16505"/>
<reference evidence="10" key="1">
    <citation type="submission" date="2016-11" db="EMBL/GenBank/DDBJ databases">
        <title>Complete Genome Sequence of alachlor-degrading Sphingomonas sp. strain JJ-A5.</title>
        <authorList>
            <person name="Lee H."/>
            <person name="Ka J.-O."/>
        </authorList>
    </citation>
    <scope>NUCLEOTIDE SEQUENCE [LARGE SCALE GENOMIC DNA]</scope>
    <source>
        <strain evidence="10">JJ-A5</strain>
    </source>
</reference>
<feature type="site" description="Electron transfer via tryptophanyl radical" evidence="6">
    <location>
        <position position="354"/>
    </location>
</feature>
<dbReference type="InterPro" id="IPR036155">
    <property type="entry name" value="Crypto/Photolyase_N_sf"/>
</dbReference>
<dbReference type="InterPro" id="IPR002081">
    <property type="entry name" value="Cryptochrome/DNA_photolyase_1"/>
</dbReference>
<evidence type="ECO:0000256" key="6">
    <source>
        <dbReference type="PIRSR" id="PIRSR602081-2"/>
    </source>
</evidence>
<sequence length="463" mass="51971">MAAGSILWFRQDLRLFDQPAVRAVAADGPVLPVYVLDDETPGDWRIGAAQRWWLHHSLKGLSAALEDKGAPLLLLRGKCDEVLAELARETGIRRVHAVQHHEPWWRRAEARLAKSVELVLHHGATLAPPEQVTSRTGASYRVFTPFWRALLDQMPPHKPEAAPQSLKPLPKPPRGEALADWKLLPRRPDWAKGFDVWTPGEEGAKAALRHFLPEVADYDATRNLPSVEGTSRLSPHLHFGEISPATVWHMASKQAHARAGPFLRELAWRDFALGQVQQFPRLGEENGREQFDGFSWRSINARSGKADFEAWTRGRTGYPIIDAGMRQLWATGWMHNRVRMIAASFLIKHLLIDWQHGARWFWGTLVDADYGNNSMNWQWVAGTGVDSAPFYRIMAPLSQSAKFNAADYIREWVPELSDLDDAHIHEPWTAPSPPAGYPEPLIGHAEARARALAALDAVKSGKS</sequence>
<dbReference type="Gene3D" id="1.25.40.80">
    <property type="match status" value="1"/>
</dbReference>
<evidence type="ECO:0000256" key="7">
    <source>
        <dbReference type="RuleBase" id="RU004182"/>
    </source>
</evidence>
<dbReference type="Gene3D" id="1.10.579.10">
    <property type="entry name" value="DNA Cyclobutane Dipyrimidine Photolyase, subunit A, domain 3"/>
    <property type="match status" value="1"/>
</dbReference>
<dbReference type="GO" id="GO:0003677">
    <property type="term" value="F:DNA binding"/>
    <property type="evidence" value="ECO:0007669"/>
    <property type="project" value="TreeGrafter"/>
</dbReference>
<dbReference type="Proteomes" id="UP000182063">
    <property type="component" value="Chromosome"/>
</dbReference>
<dbReference type="Pfam" id="PF00875">
    <property type="entry name" value="DNA_photolyase"/>
    <property type="match status" value="1"/>
</dbReference>
<feature type="binding site" evidence="5">
    <location>
        <position position="218"/>
    </location>
    <ligand>
        <name>FAD</name>
        <dbReference type="ChEBI" id="CHEBI:57692"/>
    </ligand>
</feature>
<dbReference type="EMBL" id="CP018221">
    <property type="protein sequence ID" value="API60693.1"/>
    <property type="molecule type" value="Genomic_DNA"/>
</dbReference>
<dbReference type="GO" id="GO:0006950">
    <property type="term" value="P:response to stress"/>
    <property type="evidence" value="ECO:0007669"/>
    <property type="project" value="UniProtKB-ARBA"/>
</dbReference>
<feature type="binding site" evidence="5">
    <location>
        <position position="262"/>
    </location>
    <ligand>
        <name>FAD</name>
        <dbReference type="ChEBI" id="CHEBI:57692"/>
    </ligand>
</feature>
<evidence type="ECO:0000259" key="8">
    <source>
        <dbReference type="PROSITE" id="PS51645"/>
    </source>
</evidence>
<keyword evidence="9" id="KW-0456">Lyase</keyword>
<dbReference type="PROSITE" id="PS00691">
    <property type="entry name" value="DNA_PHOTOLYASES_1_2"/>
    <property type="match status" value="1"/>
</dbReference>
<dbReference type="SUPFAM" id="SSF48173">
    <property type="entry name" value="Cryptochrome/photolyase FAD-binding domain"/>
    <property type="match status" value="1"/>
</dbReference>
<evidence type="ECO:0000256" key="4">
    <source>
        <dbReference type="ARBA" id="ARBA00022991"/>
    </source>
</evidence>
<evidence type="ECO:0000313" key="9">
    <source>
        <dbReference type="EMBL" id="API60693.1"/>
    </source>
</evidence>
<dbReference type="InterPro" id="IPR014729">
    <property type="entry name" value="Rossmann-like_a/b/a_fold"/>
</dbReference>
<dbReference type="PROSITE" id="PS00394">
    <property type="entry name" value="DNA_PHOTOLYASES_1_1"/>
    <property type="match status" value="1"/>
</dbReference>
<dbReference type="GO" id="GO:0003904">
    <property type="term" value="F:deoxyribodipyrimidine photo-lyase activity"/>
    <property type="evidence" value="ECO:0007669"/>
    <property type="project" value="TreeGrafter"/>
</dbReference>
<comment type="cofactor">
    <cofactor evidence="5">
        <name>FAD</name>
        <dbReference type="ChEBI" id="CHEBI:57692"/>
    </cofactor>
    <text evidence="5">Binds 1 FAD per subunit.</text>
</comment>
<comment type="similarity">
    <text evidence="7">Belongs to the DNA photolyase family.</text>
</comment>
<dbReference type="RefSeq" id="WP_072598351.1">
    <property type="nucleotide sequence ID" value="NZ_CP018221.1"/>
</dbReference>
<dbReference type="InterPro" id="IPR006050">
    <property type="entry name" value="DNA_photolyase_N"/>
</dbReference>
<feature type="site" description="Electron transfer via tryptophanyl radical" evidence="6">
    <location>
        <position position="296"/>
    </location>
</feature>
<dbReference type="SUPFAM" id="SSF52425">
    <property type="entry name" value="Cryptochrome/photolyase, N-terminal domain"/>
    <property type="match status" value="1"/>
</dbReference>
<dbReference type="OrthoDB" id="9772484at2"/>
<proteinExistence type="inferred from homology"/>
<accession>A0A1L3ZYI0</accession>